<dbReference type="PANTHER" id="PTHR30069">
    <property type="entry name" value="TONB-DEPENDENT OUTER MEMBRANE RECEPTOR"/>
    <property type="match status" value="1"/>
</dbReference>
<dbReference type="PANTHER" id="PTHR30069:SF29">
    <property type="entry name" value="HEMOGLOBIN AND HEMOGLOBIN-HAPTOGLOBIN-BINDING PROTEIN 1-RELATED"/>
    <property type="match status" value="1"/>
</dbReference>
<dbReference type="GO" id="GO:0044718">
    <property type="term" value="P:siderophore transmembrane transport"/>
    <property type="evidence" value="ECO:0007669"/>
    <property type="project" value="TreeGrafter"/>
</dbReference>
<protein>
    <submittedName>
        <fullName evidence="4">TonB-dependent receptor plug domain-containing protein</fullName>
    </submittedName>
</protein>
<dbReference type="Pfam" id="PF07715">
    <property type="entry name" value="Plug"/>
    <property type="match status" value="1"/>
</dbReference>
<name>A0A6P1QZF5_9FLAO</name>
<dbReference type="InterPro" id="IPR039426">
    <property type="entry name" value="TonB-dep_rcpt-like"/>
</dbReference>
<dbReference type="KEGG" id="bcad:DBX24_02175"/>
<dbReference type="AlphaFoldDB" id="A0A6P1QZF5"/>
<feature type="domain" description="PEGA" evidence="3">
    <location>
        <begin position="31"/>
        <end position="66"/>
    </location>
</feature>
<keyword evidence="4" id="KW-0675">Receptor</keyword>
<feature type="domain" description="TonB-dependent receptor plug" evidence="2">
    <location>
        <begin position="87"/>
        <end position="218"/>
    </location>
</feature>
<evidence type="ECO:0000313" key="4">
    <source>
        <dbReference type="EMBL" id="QHN66084.1"/>
    </source>
</evidence>
<evidence type="ECO:0000256" key="1">
    <source>
        <dbReference type="ARBA" id="ARBA00022729"/>
    </source>
</evidence>
<evidence type="ECO:0000259" key="2">
    <source>
        <dbReference type="Pfam" id="PF07715"/>
    </source>
</evidence>
<dbReference type="OrthoDB" id="1151166at2"/>
<dbReference type="EMBL" id="CP029149">
    <property type="protein sequence ID" value="QHN66084.1"/>
    <property type="molecule type" value="Genomic_DNA"/>
</dbReference>
<reference evidence="4 5" key="1">
    <citation type="submission" date="2018-04" db="EMBL/GenBank/DDBJ databases">
        <title>Characteristic and Complete Genome Sequencing of A Novel Member of Infective Endocarditis Causative Bacteria: Bergeyella cardium QL-PH.</title>
        <authorList>
            <person name="Pan H."/>
            <person name="Sun E."/>
            <person name="Zhang Y."/>
        </authorList>
    </citation>
    <scope>NUCLEOTIDE SEQUENCE [LARGE SCALE GENOMIC DNA]</scope>
    <source>
        <strain evidence="4 5">HPQL</strain>
    </source>
</reference>
<dbReference type="Gene3D" id="2.170.130.10">
    <property type="entry name" value="TonB-dependent receptor, plug domain"/>
    <property type="match status" value="1"/>
</dbReference>
<dbReference type="Pfam" id="PF08308">
    <property type="entry name" value="PEGA"/>
    <property type="match status" value="1"/>
</dbReference>
<dbReference type="GO" id="GO:0009279">
    <property type="term" value="C:cell outer membrane"/>
    <property type="evidence" value="ECO:0007669"/>
    <property type="project" value="TreeGrafter"/>
</dbReference>
<dbReference type="InterPro" id="IPR013229">
    <property type="entry name" value="PEGA"/>
</dbReference>
<accession>A0A6P1QZF5</accession>
<organism evidence="4 5">
    <name type="scientific">Bergeyella cardium</name>
    <dbReference type="NCBI Taxonomy" id="1585976"/>
    <lineage>
        <taxon>Bacteria</taxon>
        <taxon>Pseudomonadati</taxon>
        <taxon>Bacteroidota</taxon>
        <taxon>Flavobacteriia</taxon>
        <taxon>Flavobacteriales</taxon>
        <taxon>Weeksellaceae</taxon>
        <taxon>Bergeyella</taxon>
    </lineage>
</organism>
<dbReference type="Proteomes" id="UP000464318">
    <property type="component" value="Chromosome"/>
</dbReference>
<dbReference type="GO" id="GO:0015344">
    <property type="term" value="F:siderophore uptake transmembrane transporter activity"/>
    <property type="evidence" value="ECO:0007669"/>
    <property type="project" value="TreeGrafter"/>
</dbReference>
<gene>
    <name evidence="4" type="ORF">DBX24_02175</name>
</gene>
<dbReference type="InterPro" id="IPR012910">
    <property type="entry name" value="Plug_dom"/>
</dbReference>
<evidence type="ECO:0000313" key="5">
    <source>
        <dbReference type="Proteomes" id="UP000464318"/>
    </source>
</evidence>
<keyword evidence="5" id="KW-1185">Reference proteome</keyword>
<dbReference type="Gene3D" id="2.60.40.1120">
    <property type="entry name" value="Carboxypeptidase-like, regulatory domain"/>
    <property type="match status" value="1"/>
</dbReference>
<keyword evidence="1" id="KW-0732">Signal</keyword>
<dbReference type="SUPFAM" id="SSF56935">
    <property type="entry name" value="Porins"/>
    <property type="match status" value="1"/>
</dbReference>
<evidence type="ECO:0000259" key="3">
    <source>
        <dbReference type="Pfam" id="PF08308"/>
    </source>
</evidence>
<proteinExistence type="predicted"/>
<dbReference type="SUPFAM" id="SSF49478">
    <property type="entry name" value="Cna protein B-type domain"/>
    <property type="match status" value="1"/>
</dbReference>
<dbReference type="InterPro" id="IPR037066">
    <property type="entry name" value="Plug_dom_sf"/>
</dbReference>
<sequence length="892" mass="101930">MADATINLKNTVESSIKFSAKTHSEGKAIIENIPQGSYALLVAKEGYKTYSQTISIDKNLSTEVYLSPKVINIQEVVITAKESTGLSSTSVIDKRAMQHLQPSSFSDILELLPGGTTKDPIFNASNKIRLRETGIKGDNYNTSSLGTAFLMDGHRINSNANMQYTTGKDFQINLSSGSVAKRRDNTHTGVDMRTISTDQIERVEIIRGIPSVEYGDLTSGLVKIIRKKGHTPYTGRFKADGISKLFAIGKGFELNKNWKLNFDADYLDAISDPRNSFENFKRLTASARSEKVWENTHRRISLNSNIDFSQTIDNEKADPDNDFGSIDSYRSSNKNLSFGNRLEWEFLDSKLIKKIEWEQYLSQDFDRIEQTRFVQLDRPTAVPNTLTEGVSDGVFLKPKYISHLVVDGKPLDIRTKVMADFDFSIRQFLSSTKLGSEWSYSKNNGSGQIFDVFTPPTPDMDTRKRAYKDIPAYQDLSFFIENQSSLPFGKHLAKVALGLRASSLLNLPSLYKMQGKYYADPRISLQWKFAKLPILGKELSTSITAGYGLQTKFPTLLTLCPEKIYKDFTQLNYYHPNPDYRRINIRTHIINPTNYDISPAINKKFELRADFAYAGTSLSITYFDEKMSTGFRNTYLYKKMDFREYDASGIDYHTITAPPAIESLPYKEISSLEKYTTNSNGSETWKRGVEYQLMTKRFPSIKTRFTLNGAFFNTIYRNSLPIYREPQKKIIGSSGQAQTYLGLYESVEGYDMQNFNSNLTIDTYLPNLDMEISLSLQFLWFHIRQDMPLSGTPIAYIAPDGSEHIYTEKDKQDALLQWLNISYNEDAFKRYRTPWSMSSNIKVSKTIYKNYRLAMFVNHLFNYDSPYEQNGIYLSRRAKASPYFGMELNFKF</sequence>